<dbReference type="InterPro" id="IPR037278">
    <property type="entry name" value="ARFGAP/RecO"/>
</dbReference>
<dbReference type="InParanoid" id="A0A1D2VGK9"/>
<dbReference type="PANTHER" id="PTHR45705:SF9">
    <property type="entry name" value="PROTEIN GTS1"/>
    <property type="match status" value="1"/>
</dbReference>
<feature type="region of interest" description="Disordered" evidence="6">
    <location>
        <begin position="243"/>
        <end position="324"/>
    </location>
</feature>
<evidence type="ECO:0000256" key="2">
    <source>
        <dbReference type="ARBA" id="ARBA00022723"/>
    </source>
</evidence>
<dbReference type="InterPro" id="IPR051718">
    <property type="entry name" value="ARF_GTPase-activating"/>
</dbReference>
<feature type="domain" description="Arf-GAP" evidence="7">
    <location>
        <begin position="10"/>
        <end position="130"/>
    </location>
</feature>
<dbReference type="AlphaFoldDB" id="A0A1D2VGK9"/>
<name>A0A1D2VGK9_9ASCO</name>
<dbReference type="GO" id="GO:0005737">
    <property type="term" value="C:cytoplasm"/>
    <property type="evidence" value="ECO:0007669"/>
    <property type="project" value="TreeGrafter"/>
</dbReference>
<dbReference type="FunCoup" id="A0A1D2VGK9">
    <property type="interactions" value="92"/>
</dbReference>
<reference evidence="9" key="1">
    <citation type="submission" date="2016-05" db="EMBL/GenBank/DDBJ databases">
        <title>Comparative genomics of biotechnologically important yeasts.</title>
        <authorList>
            <consortium name="DOE Joint Genome Institute"/>
            <person name="Riley R."/>
            <person name="Haridas S."/>
            <person name="Wolfe K.H."/>
            <person name="Lopes M.R."/>
            <person name="Hittinger C.T."/>
            <person name="Goker M."/>
            <person name="Salamov A."/>
            <person name="Wisecaver J."/>
            <person name="Long T.M."/>
            <person name="Aerts A.L."/>
            <person name="Barry K."/>
            <person name="Choi C."/>
            <person name="Clum A."/>
            <person name="Coughlan A.Y."/>
            <person name="Deshpande S."/>
            <person name="Douglass A.P."/>
            <person name="Hanson S.J."/>
            <person name="Klenk H.-P."/>
            <person name="Labutti K."/>
            <person name="Lapidus A."/>
            <person name="Lindquist E."/>
            <person name="Lipzen A."/>
            <person name="Meier-Kolthoff J.P."/>
            <person name="Ohm R.A."/>
            <person name="Otillar R.P."/>
            <person name="Pangilinan J."/>
            <person name="Peng Y."/>
            <person name="Rokas A."/>
            <person name="Rosa C.A."/>
            <person name="Scheuner C."/>
            <person name="Sibirny A.A."/>
            <person name="Slot J.C."/>
            <person name="Stielow J.B."/>
            <person name="Sun H."/>
            <person name="Kurtzman C.P."/>
            <person name="Blackwell M."/>
            <person name="Grigoriev I.V."/>
            <person name="Jeffries T.W."/>
        </authorList>
    </citation>
    <scope>NUCLEOTIDE SEQUENCE [LARGE SCALE GENOMIC DNA]</scope>
    <source>
        <strain evidence="9">DSM 1968</strain>
    </source>
</reference>
<organism evidence="8 9">
    <name type="scientific">Ascoidea rubescens DSM 1968</name>
    <dbReference type="NCBI Taxonomy" id="1344418"/>
    <lineage>
        <taxon>Eukaryota</taxon>
        <taxon>Fungi</taxon>
        <taxon>Dikarya</taxon>
        <taxon>Ascomycota</taxon>
        <taxon>Saccharomycotina</taxon>
        <taxon>Saccharomycetes</taxon>
        <taxon>Ascoideaceae</taxon>
        <taxon>Ascoidea</taxon>
    </lineage>
</organism>
<keyword evidence="4" id="KW-0862">Zinc</keyword>
<dbReference type="Gene3D" id="1.10.220.150">
    <property type="entry name" value="Arf GTPase activating protein"/>
    <property type="match status" value="1"/>
</dbReference>
<protein>
    <submittedName>
        <fullName evidence="8">ArfGap-domain-containing protein</fullName>
    </submittedName>
</protein>
<accession>A0A1D2VGK9</accession>
<dbReference type="FunFam" id="1.10.220.150:FF:000009">
    <property type="entry name" value="stromal membrane-associated protein 1 isoform X1"/>
    <property type="match status" value="1"/>
</dbReference>
<evidence type="ECO:0000256" key="1">
    <source>
        <dbReference type="ARBA" id="ARBA00022468"/>
    </source>
</evidence>
<dbReference type="Pfam" id="PF01412">
    <property type="entry name" value="ArfGap"/>
    <property type="match status" value="1"/>
</dbReference>
<keyword evidence="9" id="KW-1185">Reference proteome</keyword>
<dbReference type="PROSITE" id="PS50115">
    <property type="entry name" value="ARFGAP"/>
    <property type="match status" value="1"/>
</dbReference>
<dbReference type="Proteomes" id="UP000095038">
    <property type="component" value="Unassembled WGS sequence"/>
</dbReference>
<sequence>MSKRQQLRVQSELKNVVNSRANKNQCAECASLYPTWASWNLGIFLCARCASCHRKLGSHLTKVKSLTLDNWSEEQVMNLKKIGNKNSNKKWNPRKIPFPYDDDDTKDIEKYFRDKYILKKYMFEPTGSKFETFDEFQNQRDTYYDQYNNSNSKIKNKKLKSSNNLPKLSHRKISNFENSLYSKHADYFVNLGYKKDHAIEAIILAQGDNDLALEILNEDNSMNDLDASNKLISTRNYSDYLSNNKNYSNNSEQDEDAPPLPKRAADISKPTTNKSWWNDDDDNDDNLLKEDDPKPAVFDGTSDYNASTASTNPSSNGQNSNQYQQYLDPTTGIVYMDPSKPIQPQNQQFLQPQIQPQPQQPQQQQMFQVQQTGFPNQQLFFQQQNPQQVNNNSILSLYNQPQAQPQTVQNTFANLNQTPSQLQQNLTLNQLQQQQQIALGANPMAFSIQQPQQQPFYQQPQQVLMPVTGNIMYTGMFPNTAGFYQQ</sequence>
<evidence type="ECO:0000259" key="7">
    <source>
        <dbReference type="PROSITE" id="PS50115"/>
    </source>
</evidence>
<dbReference type="OrthoDB" id="10266696at2759"/>
<proteinExistence type="predicted"/>
<evidence type="ECO:0000256" key="4">
    <source>
        <dbReference type="ARBA" id="ARBA00022833"/>
    </source>
</evidence>
<keyword evidence="3 5" id="KW-0863">Zinc-finger</keyword>
<keyword evidence="2" id="KW-0479">Metal-binding</keyword>
<dbReference type="EMBL" id="KV454481">
    <property type="protein sequence ID" value="ODV60798.1"/>
    <property type="molecule type" value="Genomic_DNA"/>
</dbReference>
<dbReference type="GeneID" id="30967000"/>
<feature type="compositionally biased region" description="Low complexity" evidence="6">
    <location>
        <begin position="305"/>
        <end position="324"/>
    </location>
</feature>
<dbReference type="InterPro" id="IPR001164">
    <property type="entry name" value="ArfGAP_dom"/>
</dbReference>
<dbReference type="PANTHER" id="PTHR45705">
    <property type="entry name" value="FI20236P1"/>
    <property type="match status" value="1"/>
</dbReference>
<dbReference type="PRINTS" id="PR00405">
    <property type="entry name" value="REVINTRACTNG"/>
</dbReference>
<dbReference type="SMART" id="SM00105">
    <property type="entry name" value="ArfGap"/>
    <property type="match status" value="1"/>
</dbReference>
<dbReference type="CDD" id="cd08204">
    <property type="entry name" value="ArfGap"/>
    <property type="match status" value="1"/>
</dbReference>
<evidence type="ECO:0000256" key="6">
    <source>
        <dbReference type="SAM" id="MobiDB-lite"/>
    </source>
</evidence>
<gene>
    <name evidence="8" type="ORF">ASCRUDRAFT_76161</name>
</gene>
<dbReference type="STRING" id="1344418.A0A1D2VGK9"/>
<dbReference type="InterPro" id="IPR038508">
    <property type="entry name" value="ArfGAP_dom_sf"/>
</dbReference>
<evidence type="ECO:0000256" key="3">
    <source>
        <dbReference type="ARBA" id="ARBA00022771"/>
    </source>
</evidence>
<keyword evidence="1" id="KW-0343">GTPase activation</keyword>
<dbReference type="RefSeq" id="XP_020047105.1">
    <property type="nucleotide sequence ID" value="XM_020193364.1"/>
</dbReference>
<dbReference type="GO" id="GO:0008270">
    <property type="term" value="F:zinc ion binding"/>
    <property type="evidence" value="ECO:0007669"/>
    <property type="project" value="UniProtKB-KW"/>
</dbReference>
<evidence type="ECO:0000313" key="8">
    <source>
        <dbReference type="EMBL" id="ODV60798.1"/>
    </source>
</evidence>
<evidence type="ECO:0000313" key="9">
    <source>
        <dbReference type="Proteomes" id="UP000095038"/>
    </source>
</evidence>
<evidence type="ECO:0000256" key="5">
    <source>
        <dbReference type="PROSITE-ProRule" id="PRU00288"/>
    </source>
</evidence>
<dbReference type="GO" id="GO:0005096">
    <property type="term" value="F:GTPase activator activity"/>
    <property type="evidence" value="ECO:0007669"/>
    <property type="project" value="UniProtKB-KW"/>
</dbReference>
<dbReference type="SUPFAM" id="SSF57863">
    <property type="entry name" value="ArfGap/RecO-like zinc finger"/>
    <property type="match status" value="1"/>
</dbReference>